<proteinExistence type="predicted"/>
<dbReference type="AlphaFoldDB" id="A0A0A9AAC0"/>
<organism evidence="1">
    <name type="scientific">Arundo donax</name>
    <name type="common">Giant reed</name>
    <name type="synonym">Donax arundinaceus</name>
    <dbReference type="NCBI Taxonomy" id="35708"/>
    <lineage>
        <taxon>Eukaryota</taxon>
        <taxon>Viridiplantae</taxon>
        <taxon>Streptophyta</taxon>
        <taxon>Embryophyta</taxon>
        <taxon>Tracheophyta</taxon>
        <taxon>Spermatophyta</taxon>
        <taxon>Magnoliopsida</taxon>
        <taxon>Liliopsida</taxon>
        <taxon>Poales</taxon>
        <taxon>Poaceae</taxon>
        <taxon>PACMAD clade</taxon>
        <taxon>Arundinoideae</taxon>
        <taxon>Arundineae</taxon>
        <taxon>Arundo</taxon>
    </lineage>
</organism>
<reference evidence="1" key="1">
    <citation type="submission" date="2014-09" db="EMBL/GenBank/DDBJ databases">
        <authorList>
            <person name="Magalhaes I.L.F."/>
            <person name="Oliveira U."/>
            <person name="Santos F.R."/>
            <person name="Vidigal T.H.D.A."/>
            <person name="Brescovit A.D."/>
            <person name="Santos A.J."/>
        </authorList>
    </citation>
    <scope>NUCLEOTIDE SEQUENCE</scope>
    <source>
        <tissue evidence="1">Shoot tissue taken approximately 20 cm above the soil surface</tissue>
    </source>
</reference>
<accession>A0A0A9AAC0</accession>
<protein>
    <submittedName>
        <fullName evidence="1">Uncharacterized protein</fullName>
    </submittedName>
</protein>
<evidence type="ECO:0000313" key="1">
    <source>
        <dbReference type="EMBL" id="JAD45950.1"/>
    </source>
</evidence>
<dbReference type="EMBL" id="GBRH01251945">
    <property type="protein sequence ID" value="JAD45950.1"/>
    <property type="molecule type" value="Transcribed_RNA"/>
</dbReference>
<reference evidence="1" key="2">
    <citation type="journal article" date="2015" name="Data Brief">
        <title>Shoot transcriptome of the giant reed, Arundo donax.</title>
        <authorList>
            <person name="Barrero R.A."/>
            <person name="Guerrero F.D."/>
            <person name="Moolhuijzen P."/>
            <person name="Goolsby J.A."/>
            <person name="Tidwell J."/>
            <person name="Bellgard S.E."/>
            <person name="Bellgard M.I."/>
        </authorList>
    </citation>
    <scope>NUCLEOTIDE SEQUENCE</scope>
    <source>
        <tissue evidence="1">Shoot tissue taken approximately 20 cm above the soil surface</tissue>
    </source>
</reference>
<name>A0A0A9AAC0_ARUDO</name>
<sequence length="40" mass="4770">MENPVRNKCLKHFKSIFKVSYRGLYFCLEKLACLSKDIVF</sequence>